<protein>
    <recommendedName>
        <fullName evidence="1">LYC1 C-terminal domain-containing protein</fullName>
    </recommendedName>
</protein>
<evidence type="ECO:0000313" key="2">
    <source>
        <dbReference type="EMBL" id="OAG19398.1"/>
    </source>
</evidence>
<organism evidence="2 3">
    <name type="scientific">Alternaria alternata</name>
    <name type="common">Alternaria rot fungus</name>
    <name type="synonym">Torula alternata</name>
    <dbReference type="NCBI Taxonomy" id="5599"/>
    <lineage>
        <taxon>Eukaryota</taxon>
        <taxon>Fungi</taxon>
        <taxon>Dikarya</taxon>
        <taxon>Ascomycota</taxon>
        <taxon>Pezizomycotina</taxon>
        <taxon>Dothideomycetes</taxon>
        <taxon>Pleosporomycetidae</taxon>
        <taxon>Pleosporales</taxon>
        <taxon>Pleosporineae</taxon>
        <taxon>Pleosporaceae</taxon>
        <taxon>Alternaria</taxon>
        <taxon>Alternaria sect. Alternaria</taxon>
        <taxon>Alternaria alternata complex</taxon>
    </lineage>
</organism>
<accession>A0A177DJ64</accession>
<dbReference type="PANTHER" id="PTHR34815:SF2">
    <property type="entry name" value="N-ACETYLTRANSFERASE DOMAIN-CONTAINING PROTEIN"/>
    <property type="match status" value="1"/>
</dbReference>
<dbReference type="STRING" id="5599.A0A177DJ64"/>
<dbReference type="OMA" id="ASVYCEP"/>
<gene>
    <name evidence="2" type="ORF">CC77DRAFT_938114</name>
</gene>
<dbReference type="VEuPathDB" id="FungiDB:CC77DRAFT_938114"/>
<evidence type="ECO:0000259" key="1">
    <source>
        <dbReference type="Pfam" id="PF22998"/>
    </source>
</evidence>
<sequence length="397" mass="45033">MVKSAEVDLPPSDSSYLVLRHPTTEECTAISTNTFTIWKDSLTLPLFLEESQFLTTVPLARNGGMTMWILVHRDQAPGERQILCSCESFYKRSLTSDTSGTISENIVHGIASVFCPEVYRGQGYSARMMRELARVLHTWQAEGQQCVGSTLYSDIGKQFYTKLGWPPNATNSQIELQPDATVWPSLALPIVENELEALCKRDERMVRSRMAVPAQGSRSRFTIIPDLDHMLWHISKENFATRHLFNRTPDVKGAIAGPPGSQIWAIWTHRYYNQPDKSSSENVLYVLRLVVEIDETATRLSSDAVKRPDFDAYNQQVKYLRAVLQAARAEAKSWRLDVVELWDPTPLVLDMLAQSGLEFEVVERENDSIASLLWYGECGGTDNEAPLWLNNEHYAWQ</sequence>
<evidence type="ECO:0000313" key="3">
    <source>
        <dbReference type="Proteomes" id="UP000077248"/>
    </source>
</evidence>
<dbReference type="InterPro" id="IPR055100">
    <property type="entry name" value="GNAT_LYC1-like"/>
</dbReference>
<dbReference type="InterPro" id="IPR016181">
    <property type="entry name" value="Acyl_CoA_acyltransferase"/>
</dbReference>
<dbReference type="PANTHER" id="PTHR34815">
    <property type="entry name" value="LYSINE ACETYLTRANSFERASE"/>
    <property type="match status" value="1"/>
</dbReference>
<dbReference type="Proteomes" id="UP000077248">
    <property type="component" value="Unassembled WGS sequence"/>
</dbReference>
<dbReference type="Gene3D" id="3.40.630.30">
    <property type="match status" value="1"/>
</dbReference>
<proteinExistence type="predicted"/>
<dbReference type="GeneID" id="29120182"/>
<dbReference type="InterPro" id="IPR053013">
    <property type="entry name" value="LAT"/>
</dbReference>
<dbReference type="SUPFAM" id="SSF55729">
    <property type="entry name" value="Acyl-CoA N-acyltransferases (Nat)"/>
    <property type="match status" value="1"/>
</dbReference>
<dbReference type="AlphaFoldDB" id="A0A177DJ64"/>
<reference evidence="2 3" key="1">
    <citation type="submission" date="2016-05" db="EMBL/GenBank/DDBJ databases">
        <title>Comparative analysis of secretome profiles of manganese(II)-oxidizing ascomycete fungi.</title>
        <authorList>
            <consortium name="DOE Joint Genome Institute"/>
            <person name="Zeiner C.A."/>
            <person name="Purvine S.O."/>
            <person name="Zink E.M."/>
            <person name="Wu S."/>
            <person name="Pasa-Tolic L."/>
            <person name="Chaput D.L."/>
            <person name="Haridas S."/>
            <person name="Grigoriev I.V."/>
            <person name="Santelli C.M."/>
            <person name="Hansel C.M."/>
        </authorList>
    </citation>
    <scope>NUCLEOTIDE SEQUENCE [LARGE SCALE GENOMIC DNA]</scope>
    <source>
        <strain evidence="2 3">SRC1lrK2f</strain>
    </source>
</reference>
<dbReference type="EMBL" id="KV441481">
    <property type="protein sequence ID" value="OAG19398.1"/>
    <property type="molecule type" value="Genomic_DNA"/>
</dbReference>
<dbReference type="KEGG" id="aalt:CC77DRAFT_938114"/>
<feature type="domain" description="LYC1 C-terminal" evidence="1">
    <location>
        <begin position="175"/>
        <end position="396"/>
    </location>
</feature>
<dbReference type="Pfam" id="PF22998">
    <property type="entry name" value="GNAT_LYC1-like"/>
    <property type="match status" value="1"/>
</dbReference>
<keyword evidence="3" id="KW-1185">Reference proteome</keyword>
<dbReference type="RefSeq" id="XP_018384819.1">
    <property type="nucleotide sequence ID" value="XM_018534588.1"/>
</dbReference>
<name>A0A177DJ64_ALTAL</name>